<dbReference type="EMBL" id="FNBI01000001">
    <property type="protein sequence ID" value="SDE67877.1"/>
    <property type="molecule type" value="Genomic_DNA"/>
</dbReference>
<keyword evidence="1" id="KW-0472">Membrane</keyword>
<dbReference type="Proteomes" id="UP000323502">
    <property type="component" value="Unassembled WGS sequence"/>
</dbReference>
<organism evidence="3 4">
    <name type="scientific">Sphingomonas carotinifaciens</name>
    <dbReference type="NCBI Taxonomy" id="1166323"/>
    <lineage>
        <taxon>Bacteria</taxon>
        <taxon>Pseudomonadati</taxon>
        <taxon>Pseudomonadota</taxon>
        <taxon>Alphaproteobacteria</taxon>
        <taxon>Sphingomonadales</taxon>
        <taxon>Sphingomonadaceae</taxon>
        <taxon>Sphingomonas</taxon>
    </lineage>
</organism>
<proteinExistence type="predicted"/>
<feature type="transmembrane region" description="Helical" evidence="1">
    <location>
        <begin position="303"/>
        <end position="321"/>
    </location>
</feature>
<feature type="transmembrane region" description="Helical" evidence="1">
    <location>
        <begin position="327"/>
        <end position="345"/>
    </location>
</feature>
<evidence type="ECO:0008006" key="6">
    <source>
        <dbReference type="Google" id="ProtNLM"/>
    </source>
</evidence>
<dbReference type="Proteomes" id="UP000436801">
    <property type="component" value="Unassembled WGS sequence"/>
</dbReference>
<feature type="transmembrane region" description="Helical" evidence="1">
    <location>
        <begin position="27"/>
        <end position="49"/>
    </location>
</feature>
<evidence type="ECO:0000256" key="1">
    <source>
        <dbReference type="SAM" id="Phobius"/>
    </source>
</evidence>
<dbReference type="EMBL" id="WSUT01000005">
    <property type="protein sequence ID" value="MWC45165.1"/>
    <property type="molecule type" value="Genomic_DNA"/>
</dbReference>
<keyword evidence="1" id="KW-0812">Transmembrane</keyword>
<evidence type="ECO:0000313" key="5">
    <source>
        <dbReference type="Proteomes" id="UP000436801"/>
    </source>
</evidence>
<dbReference type="RefSeq" id="WP_149680784.1">
    <property type="nucleotide sequence ID" value="NZ_FNBI01000001.1"/>
</dbReference>
<feature type="transmembrane region" description="Helical" evidence="1">
    <location>
        <begin position="142"/>
        <end position="166"/>
    </location>
</feature>
<feature type="transmembrane region" description="Helical" evidence="1">
    <location>
        <begin position="109"/>
        <end position="130"/>
    </location>
</feature>
<keyword evidence="4" id="KW-1185">Reference proteome</keyword>
<dbReference type="OrthoDB" id="8266279at2"/>
<evidence type="ECO:0000313" key="3">
    <source>
        <dbReference type="EMBL" id="SDE67877.1"/>
    </source>
</evidence>
<evidence type="ECO:0000313" key="2">
    <source>
        <dbReference type="EMBL" id="MWC45165.1"/>
    </source>
</evidence>
<feature type="transmembrane region" description="Helical" evidence="1">
    <location>
        <begin position="186"/>
        <end position="214"/>
    </location>
</feature>
<gene>
    <name evidence="2" type="ORF">GQR91_16230</name>
    <name evidence="3" type="ORF">SAMN05216557_101126</name>
</gene>
<feature type="transmembrane region" description="Helical" evidence="1">
    <location>
        <begin position="226"/>
        <end position="248"/>
    </location>
</feature>
<protein>
    <recommendedName>
        <fullName evidence="6">DUF2029 domain-containing protein</fullName>
    </recommendedName>
</protein>
<evidence type="ECO:0000313" key="4">
    <source>
        <dbReference type="Proteomes" id="UP000323502"/>
    </source>
</evidence>
<accession>A0A1G7EW69</accession>
<reference evidence="2 5" key="2">
    <citation type="submission" date="2019-12" db="EMBL/GenBank/DDBJ databases">
        <authorList>
            <person name="Zheng J."/>
        </authorList>
    </citation>
    <scope>NUCLEOTIDE SEQUENCE [LARGE SCALE GENOMIC DNA]</scope>
    <source>
        <strain evidence="2 5">DSM 27347</strain>
    </source>
</reference>
<feature type="transmembrane region" description="Helical" evidence="1">
    <location>
        <begin position="268"/>
        <end position="296"/>
    </location>
</feature>
<sequence>MPRRASRPLILAQPTRFGGVEARTARVVLAALAVLLLIGLTALGAAPLAGDTPSNGQTDIALYSGVVEALRHGGHYYPALAEQLRAGGYPLRPFIAFRLPTLAVVQAALPHWLLLAALWGLALAVIASWYPRLRVAVANPLARGGAMLVLLAGVFVVVQPSLAWFHESWAGLLIAWSLGRHAQGRWAEAAALGLAAALIRETAALYLLVMAAWAWRSGAVRELRGWGIALAVLAVAVAAHAYAVSLVVKPLDPVSPGWTGLMGPGFVVQAIAGATALALLPMVVAAVGVVLALFGWVAWDDAVARRTGSVIAGYALLLMLFARADNFYWVLLIAPLVPIGLLFAVDGLRDLIGSARDARRITVTRVVR</sequence>
<reference evidence="3 4" key="1">
    <citation type="submission" date="2016-10" db="EMBL/GenBank/DDBJ databases">
        <authorList>
            <person name="Varghese N."/>
            <person name="Submissions S."/>
        </authorList>
    </citation>
    <scope>NUCLEOTIDE SEQUENCE [LARGE SCALE GENOMIC DNA]</scope>
    <source>
        <strain evidence="3 4">S7-754</strain>
    </source>
</reference>
<name>A0A1G7EW69_9SPHN</name>
<keyword evidence="1" id="KW-1133">Transmembrane helix</keyword>
<dbReference type="AlphaFoldDB" id="A0A1G7EW69"/>